<sequence>MTKTSKFIASIISAVALSGLVAVAPAHADTTSTTASSIIQTSAPISLFAKGRIIWCC</sequence>
<reference evidence="2 3" key="1">
    <citation type="submission" date="2017-02" db="EMBL/GenBank/DDBJ databases">
        <authorList>
            <person name="Peterson S.W."/>
        </authorList>
    </citation>
    <scope>NUCLEOTIDE SEQUENCE [LARGE SCALE GENOMIC DNA]</scope>
    <source>
        <strain evidence="2 3">LSP_Lj1</strain>
    </source>
</reference>
<evidence type="ECO:0000256" key="1">
    <source>
        <dbReference type="SAM" id="SignalP"/>
    </source>
</evidence>
<keyword evidence="1" id="KW-0732">Signal</keyword>
<dbReference type="EMBL" id="FUKQ01000010">
    <property type="protein sequence ID" value="SJN20531.1"/>
    <property type="molecule type" value="Genomic_DNA"/>
</dbReference>
<dbReference type="STRING" id="1255658.FM114_02415"/>
<feature type="chain" id="PRO_5013023608" evidence="1">
    <location>
        <begin position="29"/>
        <end position="57"/>
    </location>
</feature>
<protein>
    <submittedName>
        <fullName evidence="2">Uncharacterized protein</fullName>
    </submittedName>
</protein>
<dbReference type="AlphaFoldDB" id="A0A1R4IL63"/>
<evidence type="ECO:0000313" key="2">
    <source>
        <dbReference type="EMBL" id="SJN20531.1"/>
    </source>
</evidence>
<accession>A0A1R4IL63</accession>
<gene>
    <name evidence="2" type="ORF">FM114_02415</name>
</gene>
<keyword evidence="3" id="KW-1185">Reference proteome</keyword>
<dbReference type="Proteomes" id="UP000188342">
    <property type="component" value="Unassembled WGS sequence"/>
</dbReference>
<evidence type="ECO:0000313" key="3">
    <source>
        <dbReference type="Proteomes" id="UP000188342"/>
    </source>
</evidence>
<dbReference type="RefSeq" id="WP_170165309.1">
    <property type="nucleotide sequence ID" value="NZ_FUKQ01000010.1"/>
</dbReference>
<feature type="signal peptide" evidence="1">
    <location>
        <begin position="1"/>
        <end position="28"/>
    </location>
</feature>
<organism evidence="2 3">
    <name type="scientific">Luteococcus japonicus LSP_Lj1</name>
    <dbReference type="NCBI Taxonomy" id="1255658"/>
    <lineage>
        <taxon>Bacteria</taxon>
        <taxon>Bacillati</taxon>
        <taxon>Actinomycetota</taxon>
        <taxon>Actinomycetes</taxon>
        <taxon>Propionibacteriales</taxon>
        <taxon>Propionibacteriaceae</taxon>
        <taxon>Luteococcus</taxon>
    </lineage>
</organism>
<proteinExistence type="predicted"/>
<name>A0A1R4IL63_9ACTN</name>